<dbReference type="PROSITE" id="PS00028">
    <property type="entry name" value="ZINC_FINGER_C2H2_1"/>
    <property type="match status" value="7"/>
</dbReference>
<dbReference type="GO" id="GO:0003677">
    <property type="term" value="F:DNA binding"/>
    <property type="evidence" value="ECO:0007669"/>
    <property type="project" value="UniProtKB-KW"/>
</dbReference>
<dbReference type="Pfam" id="PF00096">
    <property type="entry name" value="zf-C2H2"/>
    <property type="match status" value="7"/>
</dbReference>
<dbReference type="EMBL" id="CAXIEN010000042">
    <property type="protein sequence ID" value="CAL1269530.1"/>
    <property type="molecule type" value="Genomic_DNA"/>
</dbReference>
<comment type="subcellular location">
    <subcellularLocation>
        <location evidence="1">Nucleus</location>
    </subcellularLocation>
</comment>
<gene>
    <name evidence="13" type="ORF">LARSCL_LOCUS4796</name>
</gene>
<feature type="domain" description="C2H2-type" evidence="12">
    <location>
        <begin position="829"/>
        <end position="856"/>
    </location>
</feature>
<protein>
    <recommendedName>
        <fullName evidence="12">C2H2-type domain-containing protein</fullName>
    </recommendedName>
</protein>
<evidence type="ECO:0000256" key="10">
    <source>
        <dbReference type="PROSITE-ProRule" id="PRU00042"/>
    </source>
</evidence>
<evidence type="ECO:0000256" key="11">
    <source>
        <dbReference type="SAM" id="MobiDB-lite"/>
    </source>
</evidence>
<feature type="region of interest" description="Disordered" evidence="11">
    <location>
        <begin position="973"/>
        <end position="1056"/>
    </location>
</feature>
<proteinExistence type="predicted"/>
<name>A0AAV1ZDJ3_9ARAC</name>
<dbReference type="SMART" id="SM00355">
    <property type="entry name" value="ZnF_C2H2"/>
    <property type="match status" value="9"/>
</dbReference>
<evidence type="ECO:0000256" key="5">
    <source>
        <dbReference type="ARBA" id="ARBA00022833"/>
    </source>
</evidence>
<feature type="compositionally biased region" description="Low complexity" evidence="11">
    <location>
        <begin position="402"/>
        <end position="426"/>
    </location>
</feature>
<feature type="compositionally biased region" description="Polar residues" evidence="11">
    <location>
        <begin position="973"/>
        <end position="990"/>
    </location>
</feature>
<evidence type="ECO:0000256" key="7">
    <source>
        <dbReference type="ARBA" id="ARBA00023125"/>
    </source>
</evidence>
<reference evidence="13 14" key="1">
    <citation type="submission" date="2024-04" db="EMBL/GenBank/DDBJ databases">
        <authorList>
            <person name="Rising A."/>
            <person name="Reimegard J."/>
            <person name="Sonavane S."/>
            <person name="Akerstrom W."/>
            <person name="Nylinder S."/>
            <person name="Hedman E."/>
            <person name="Kallberg Y."/>
        </authorList>
    </citation>
    <scope>NUCLEOTIDE SEQUENCE [LARGE SCALE GENOMIC DNA]</scope>
</reference>
<feature type="domain" description="C2H2-type" evidence="12">
    <location>
        <begin position="347"/>
        <end position="374"/>
    </location>
</feature>
<evidence type="ECO:0000256" key="4">
    <source>
        <dbReference type="ARBA" id="ARBA00022771"/>
    </source>
</evidence>
<dbReference type="FunFam" id="3.30.160.60:FF:000159">
    <property type="entry name" value="Mds1 and evi1 complex locus protein"/>
    <property type="match status" value="1"/>
</dbReference>
<keyword evidence="8" id="KW-0804">Transcription</keyword>
<dbReference type="GO" id="GO:0005634">
    <property type="term" value="C:nucleus"/>
    <property type="evidence" value="ECO:0007669"/>
    <property type="project" value="UniProtKB-SubCell"/>
</dbReference>
<dbReference type="Pfam" id="PF21549">
    <property type="entry name" value="PRDM2_PR"/>
    <property type="match status" value="1"/>
</dbReference>
<evidence type="ECO:0000313" key="13">
    <source>
        <dbReference type="EMBL" id="CAL1269530.1"/>
    </source>
</evidence>
<dbReference type="GO" id="GO:0006355">
    <property type="term" value="P:regulation of DNA-templated transcription"/>
    <property type="evidence" value="ECO:0007669"/>
    <property type="project" value="UniProtKB-ARBA"/>
</dbReference>
<feature type="region of interest" description="Disordered" evidence="11">
    <location>
        <begin position="505"/>
        <end position="657"/>
    </location>
</feature>
<feature type="compositionally biased region" description="Basic and acidic residues" evidence="11">
    <location>
        <begin position="520"/>
        <end position="535"/>
    </location>
</feature>
<evidence type="ECO:0000256" key="1">
    <source>
        <dbReference type="ARBA" id="ARBA00004123"/>
    </source>
</evidence>
<dbReference type="AlphaFoldDB" id="A0AAV1ZDJ3"/>
<keyword evidence="4 10" id="KW-0863">Zinc-finger</keyword>
<evidence type="ECO:0000259" key="12">
    <source>
        <dbReference type="PROSITE" id="PS50157"/>
    </source>
</evidence>
<dbReference type="FunFam" id="3.30.160.60:FF:000126">
    <property type="entry name" value="Mds1 and evi1 complex locus protein"/>
    <property type="match status" value="1"/>
</dbReference>
<feature type="domain" description="C2H2-type" evidence="12">
    <location>
        <begin position="376"/>
        <end position="403"/>
    </location>
</feature>
<dbReference type="GO" id="GO:0008276">
    <property type="term" value="F:protein methyltransferase activity"/>
    <property type="evidence" value="ECO:0007669"/>
    <property type="project" value="UniProtKB-ARBA"/>
</dbReference>
<feature type="region of interest" description="Disordered" evidence="11">
    <location>
        <begin position="402"/>
        <end position="434"/>
    </location>
</feature>
<dbReference type="FunFam" id="3.30.160.60:FF:000003">
    <property type="entry name" value="Zinc finger protein 3 homolog"/>
    <property type="match status" value="1"/>
</dbReference>
<dbReference type="FunFam" id="3.30.160.60:FF:000112">
    <property type="entry name" value="Mds1 and evi1 complex locus protein"/>
    <property type="match status" value="1"/>
</dbReference>
<keyword evidence="5" id="KW-0862">Zinc</keyword>
<dbReference type="InterPro" id="IPR050331">
    <property type="entry name" value="Zinc_finger"/>
</dbReference>
<dbReference type="InterPro" id="IPR013087">
    <property type="entry name" value="Znf_C2H2_type"/>
</dbReference>
<evidence type="ECO:0000256" key="6">
    <source>
        <dbReference type="ARBA" id="ARBA00023015"/>
    </source>
</evidence>
<feature type="compositionally biased region" description="Polar residues" evidence="11">
    <location>
        <begin position="505"/>
        <end position="517"/>
    </location>
</feature>
<dbReference type="Proteomes" id="UP001497382">
    <property type="component" value="Unassembled WGS sequence"/>
</dbReference>
<feature type="domain" description="C2H2-type" evidence="12">
    <location>
        <begin position="857"/>
        <end position="885"/>
    </location>
</feature>
<feature type="domain" description="C2H2-type" evidence="12">
    <location>
        <begin position="886"/>
        <end position="913"/>
    </location>
</feature>
<dbReference type="CDD" id="cd19201">
    <property type="entry name" value="PR-SET_ZFPM"/>
    <property type="match status" value="1"/>
</dbReference>
<feature type="domain" description="C2H2-type" evidence="12">
    <location>
        <begin position="290"/>
        <end position="318"/>
    </location>
</feature>
<dbReference type="FunFam" id="3.30.160.60:FF:000150">
    <property type="entry name" value="Mds1 and evi1 complex locus protein"/>
    <property type="match status" value="1"/>
</dbReference>
<dbReference type="InterPro" id="IPR036236">
    <property type="entry name" value="Znf_C2H2_sf"/>
</dbReference>
<accession>A0AAV1ZDJ3</accession>
<dbReference type="FunFam" id="3.30.160.60:FF:000929">
    <property type="entry name" value="Uncharacterized protein, isoform B"/>
    <property type="match status" value="1"/>
</dbReference>
<evidence type="ECO:0000256" key="3">
    <source>
        <dbReference type="ARBA" id="ARBA00022737"/>
    </source>
</evidence>
<evidence type="ECO:0000256" key="8">
    <source>
        <dbReference type="ARBA" id="ARBA00023163"/>
    </source>
</evidence>
<evidence type="ECO:0000256" key="2">
    <source>
        <dbReference type="ARBA" id="ARBA00022723"/>
    </source>
</evidence>
<feature type="compositionally biased region" description="Low complexity" evidence="11">
    <location>
        <begin position="1022"/>
        <end position="1031"/>
    </location>
</feature>
<dbReference type="GO" id="GO:0008757">
    <property type="term" value="F:S-adenosylmethionine-dependent methyltransferase activity"/>
    <property type="evidence" value="ECO:0007669"/>
    <property type="project" value="UniProtKB-ARBA"/>
</dbReference>
<feature type="compositionally biased region" description="Basic and acidic residues" evidence="11">
    <location>
        <begin position="1010"/>
        <end position="1021"/>
    </location>
</feature>
<dbReference type="FunFam" id="3.30.160.60:FF:001912">
    <property type="entry name" value="Hamlet, isoform B"/>
    <property type="match status" value="1"/>
</dbReference>
<comment type="caution">
    <text evidence="13">The sequence shown here is derived from an EMBL/GenBank/DDBJ whole genome shotgun (WGS) entry which is preliminary data.</text>
</comment>
<feature type="domain" description="C2H2-type" evidence="12">
    <location>
        <begin position="262"/>
        <end position="289"/>
    </location>
</feature>
<keyword evidence="14" id="KW-1185">Reference proteome</keyword>
<dbReference type="GO" id="GO:0008270">
    <property type="term" value="F:zinc ion binding"/>
    <property type="evidence" value="ECO:0007669"/>
    <property type="project" value="UniProtKB-KW"/>
</dbReference>
<dbReference type="GO" id="GO:0008170">
    <property type="term" value="F:N-methyltransferase activity"/>
    <property type="evidence" value="ECO:0007669"/>
    <property type="project" value="UniProtKB-ARBA"/>
</dbReference>
<evidence type="ECO:0000256" key="9">
    <source>
        <dbReference type="ARBA" id="ARBA00023242"/>
    </source>
</evidence>
<dbReference type="SUPFAM" id="SSF57667">
    <property type="entry name" value="beta-beta-alpha zinc fingers"/>
    <property type="match status" value="5"/>
</dbReference>
<feature type="domain" description="C2H2-type" evidence="12">
    <location>
        <begin position="319"/>
        <end position="346"/>
    </location>
</feature>
<keyword evidence="9" id="KW-0539">Nucleus</keyword>
<organism evidence="13 14">
    <name type="scientific">Larinioides sclopetarius</name>
    <dbReference type="NCBI Taxonomy" id="280406"/>
    <lineage>
        <taxon>Eukaryota</taxon>
        <taxon>Metazoa</taxon>
        <taxon>Ecdysozoa</taxon>
        <taxon>Arthropoda</taxon>
        <taxon>Chelicerata</taxon>
        <taxon>Arachnida</taxon>
        <taxon>Araneae</taxon>
        <taxon>Araneomorphae</taxon>
        <taxon>Entelegynae</taxon>
        <taxon>Araneoidea</taxon>
        <taxon>Araneidae</taxon>
        <taxon>Larinioides</taxon>
    </lineage>
</organism>
<feature type="compositionally biased region" description="Low complexity" evidence="11">
    <location>
        <begin position="573"/>
        <end position="591"/>
    </location>
</feature>
<dbReference type="PROSITE" id="PS50157">
    <property type="entry name" value="ZINC_FINGER_C2H2_2"/>
    <property type="match status" value="8"/>
</dbReference>
<dbReference type="PANTHER" id="PTHR16515">
    <property type="entry name" value="PR DOMAIN ZINC FINGER PROTEIN"/>
    <property type="match status" value="1"/>
</dbReference>
<feature type="compositionally biased region" description="Polar residues" evidence="11">
    <location>
        <begin position="592"/>
        <end position="608"/>
    </location>
</feature>
<dbReference type="Gene3D" id="2.170.270.10">
    <property type="entry name" value="SET domain"/>
    <property type="match status" value="1"/>
</dbReference>
<keyword evidence="6" id="KW-0805">Transcription regulation</keyword>
<feature type="compositionally biased region" description="Polar residues" evidence="11">
    <location>
        <begin position="1037"/>
        <end position="1055"/>
    </location>
</feature>
<keyword evidence="7" id="KW-0238">DNA-binding</keyword>
<sequence>MCFADGGDEANDELGALSLDGSFFFTSESEDSYIQSDIEKEMTTDHQEAPLPKELELRAGSQPLKYALWAKVELSRGKRFGPIPAQLKDTEPTRFSAWRVVDEHGTVKAWVDTLFDRGGQWTTYLRKPENEQDKNVTPVFFGGQIYLEVIQDIEAGQELHLASYNLLLAHESSSHQRNGSLSSHEAAERVISERREHLEDVSDGSGVQQSHLLSIHNQEDSSTTANRKCYACDIDFPDQYSYSEHISNCHISEDSNQGEKEYKCRQCPKVFNWKSNLIRHQIAHDESRRYVCENCKKVFTDPSNLQRHIRSQHIGARSHACPECGKTFATSSGLKQHTHIHSSVKPFRCEVCFKAYTQFSNLCRHKRMHANCRMQIKCHKCGQAFSAVTSLSKHKRFCEGAPSSSSSTSNIPNPPQTQTTAPGPAGYDSNKTVPMSLAPPSNQLLFYPRPSFPFYPTFGYPFISGPTLPAPPPLIPDPGLLQGHSVNIAAAAQAAHDLQRHILNSNGSQQTQRTPSPAKQELRSPIKQPDKRNSEASESEASGELSSEDTGGEDFSSFSDVESEADTIKSVKETSSSQQNSSTSTTVTDSKAPSTNMFLNHRQGSPKQGSVCPDPSLIRSPINSNGPLRPMVTNGASKPELDMPFDLSQSSKNKVPSDAMMDYHSKMRDTPKSEEQPLDLRVTPKKPVSAFEEEIGKRKALFYEEKERMKEFDSPPVLAPIQEPIPQIETQKRESPPLPPSPSKLPMACPRPIHPMFLESMYRFQQEKPAFSLFPPERLMPAFTPRYPFLGPILSGNPSFDFMRAHMDKVSKPMHEIMSPHLNKTKERYSCKFCGKIFPRSANLTRHLRTHTGEQPYKCKYCERSFSISSNLQRHVRNIHNKEKPFKCPLCDRCFGQQTNLDRHLKKHEADGPTILDDSPKGNDADDKDEAYFDEIRNFMGKVTNSGHSPVNAMALMNPLEDRKREREALMMSTSYSPRQNSSPASGQSDNLDDETDGGINVSDPDDTEPPSKRHCNDEQSNHTSSSSSTERSNKSPDSVKNQVIGTPSTNTYLQNGDFPLDLQQKALAYKVMLQLNRKLDLCNGVKENGHDPHINVDSLDDEDLDDDECKDYTSDDDPQCRNSSPVRPAQEVKVD</sequence>
<keyword evidence="2" id="KW-0479">Metal-binding</keyword>
<keyword evidence="3" id="KW-0677">Repeat</keyword>
<dbReference type="InterPro" id="IPR046341">
    <property type="entry name" value="SET_dom_sf"/>
</dbReference>
<dbReference type="Gene3D" id="3.30.160.60">
    <property type="entry name" value="Classic Zinc Finger"/>
    <property type="match status" value="7"/>
</dbReference>
<feature type="compositionally biased region" description="Acidic residues" evidence="11">
    <location>
        <begin position="1099"/>
        <end position="1118"/>
    </location>
</feature>
<dbReference type="PANTHER" id="PTHR16515:SF49">
    <property type="entry name" value="GASTRULA ZINC FINGER PROTEIN XLCGF49.1-LIKE-RELATED"/>
    <property type="match status" value="1"/>
</dbReference>
<evidence type="ECO:0000313" key="14">
    <source>
        <dbReference type="Proteomes" id="UP001497382"/>
    </source>
</evidence>
<feature type="region of interest" description="Disordered" evidence="11">
    <location>
        <begin position="1087"/>
        <end position="1136"/>
    </location>
</feature>
<feature type="region of interest" description="Disordered" evidence="11">
    <location>
        <begin position="907"/>
        <end position="928"/>
    </location>
</feature>
<feature type="compositionally biased region" description="Basic and acidic residues" evidence="11">
    <location>
        <begin position="918"/>
        <end position="928"/>
    </location>
</feature>
<dbReference type="InterPro" id="IPR001214">
    <property type="entry name" value="SET_dom"/>
</dbReference>